<dbReference type="EMBL" id="LAZR01016125">
    <property type="protein sequence ID" value="KKM05865.1"/>
    <property type="molecule type" value="Genomic_DNA"/>
</dbReference>
<accession>A0A0F9H4B1</accession>
<dbReference type="AlphaFoldDB" id="A0A0F9H4B1"/>
<organism evidence="1">
    <name type="scientific">marine sediment metagenome</name>
    <dbReference type="NCBI Taxonomy" id="412755"/>
    <lineage>
        <taxon>unclassified sequences</taxon>
        <taxon>metagenomes</taxon>
        <taxon>ecological metagenomes</taxon>
    </lineage>
</organism>
<comment type="caution">
    <text evidence="1">The sequence shown here is derived from an EMBL/GenBank/DDBJ whole genome shotgun (WGS) entry which is preliminary data.</text>
</comment>
<sequence>MSLRATWGVLRASPGFTEHKSLVDTVNAYVRSEGVASEAEPEVYTDKHGDEWLIFWTGFRPMNPFVPGMSSEAIDVAQENHISNWIAYASKGGQYTHGYLGYYTRVLHRDDAFISSTKGPNKIVRRVRKGRDELVALLKKEKVDGE</sequence>
<evidence type="ECO:0000313" key="1">
    <source>
        <dbReference type="EMBL" id="KKM05865.1"/>
    </source>
</evidence>
<reference evidence="1" key="1">
    <citation type="journal article" date="2015" name="Nature">
        <title>Complex archaea that bridge the gap between prokaryotes and eukaryotes.</title>
        <authorList>
            <person name="Spang A."/>
            <person name="Saw J.H."/>
            <person name="Jorgensen S.L."/>
            <person name="Zaremba-Niedzwiedzka K."/>
            <person name="Martijn J."/>
            <person name="Lind A.E."/>
            <person name="van Eijk R."/>
            <person name="Schleper C."/>
            <person name="Guy L."/>
            <person name="Ettema T.J."/>
        </authorList>
    </citation>
    <scope>NUCLEOTIDE SEQUENCE</scope>
</reference>
<gene>
    <name evidence="1" type="ORF">LCGC14_1749740</name>
</gene>
<protein>
    <submittedName>
        <fullName evidence="1">Uncharacterized protein</fullName>
    </submittedName>
</protein>
<proteinExistence type="predicted"/>
<name>A0A0F9H4B1_9ZZZZ</name>